<evidence type="ECO:0000313" key="1">
    <source>
        <dbReference type="EMBL" id="MEX0380885.1"/>
    </source>
</evidence>
<proteinExistence type="predicted"/>
<accession>A0ABV3S388</accession>
<reference evidence="1 2" key="1">
    <citation type="submission" date="2024-07" db="EMBL/GenBank/DDBJ databases">
        <authorList>
            <person name="Yun M."/>
        </authorList>
    </citation>
    <scope>NUCLEOTIDE SEQUENCE [LARGE SCALE GENOMIC DNA]</scope>
    <source>
        <strain evidence="1 2">MS01</strain>
    </source>
</reference>
<organism evidence="1 2">
    <name type="scientific">Leuconostoc aquikimchii</name>
    <dbReference type="NCBI Taxonomy" id="3236804"/>
    <lineage>
        <taxon>Bacteria</taxon>
        <taxon>Bacillati</taxon>
        <taxon>Bacillota</taxon>
        <taxon>Bacilli</taxon>
        <taxon>Lactobacillales</taxon>
        <taxon>Lactobacillaceae</taxon>
        <taxon>Leuconostoc</taxon>
    </lineage>
</organism>
<comment type="caution">
    <text evidence="1">The sequence shown here is derived from an EMBL/GenBank/DDBJ whole genome shotgun (WGS) entry which is preliminary data.</text>
</comment>
<gene>
    <name evidence="1" type="ORF">AB3K24_05920</name>
</gene>
<dbReference type="Proteomes" id="UP001556617">
    <property type="component" value="Unassembled WGS sequence"/>
</dbReference>
<protein>
    <submittedName>
        <fullName evidence="1">Uncharacterized protein</fullName>
    </submittedName>
</protein>
<name>A0ABV3S388_9LACO</name>
<sequence length="190" mass="22214">MRTIKDYKQLNIKDFVFLISSAKDIIRYNGHKIQFTTTSPNYGGVRYWFVCPVCDKRKGTLYVVRSVMACRECAKLQYSLQDNKVNRDPFYKLMHYDRIVMKAKRELNPQQELLVCSVLLCGELGGFMPDKPKGMHWNTYVHKAAYIDSLTNKMYNLVKVMIIGRQKQAYEMDQHYATVLSEQGNKKFIG</sequence>
<dbReference type="RefSeq" id="WP_367974287.1">
    <property type="nucleotide sequence ID" value="NZ_JBFPEQ010000001.1"/>
</dbReference>
<evidence type="ECO:0000313" key="2">
    <source>
        <dbReference type="Proteomes" id="UP001556617"/>
    </source>
</evidence>
<keyword evidence="2" id="KW-1185">Reference proteome</keyword>
<dbReference type="EMBL" id="JBFPER010000001">
    <property type="protein sequence ID" value="MEX0380885.1"/>
    <property type="molecule type" value="Genomic_DNA"/>
</dbReference>